<gene>
    <name evidence="3" type="ORF">NRP21_04390</name>
</gene>
<dbReference type="RefSeq" id="WP_257714962.1">
    <property type="nucleotide sequence ID" value="NZ_JANJOU010000002.1"/>
</dbReference>
<protein>
    <submittedName>
        <fullName evidence="3">Uncharacterized protein</fullName>
    </submittedName>
</protein>
<evidence type="ECO:0000313" key="4">
    <source>
        <dbReference type="Proteomes" id="UP001524642"/>
    </source>
</evidence>
<organism evidence="3 4">
    <name type="scientific">Roseomonas populi</name>
    <dbReference type="NCBI Taxonomy" id="3121582"/>
    <lineage>
        <taxon>Bacteria</taxon>
        <taxon>Pseudomonadati</taxon>
        <taxon>Pseudomonadota</taxon>
        <taxon>Alphaproteobacteria</taxon>
        <taxon>Acetobacterales</taxon>
        <taxon>Roseomonadaceae</taxon>
        <taxon>Roseomonas</taxon>
    </lineage>
</organism>
<dbReference type="EMBL" id="JANJOU010000002">
    <property type="protein sequence ID" value="MCR0981287.1"/>
    <property type="molecule type" value="Genomic_DNA"/>
</dbReference>
<keyword evidence="2" id="KW-1133">Transmembrane helix</keyword>
<evidence type="ECO:0000313" key="3">
    <source>
        <dbReference type="EMBL" id="MCR0981287.1"/>
    </source>
</evidence>
<reference evidence="3 4" key="1">
    <citation type="submission" date="2022-06" db="EMBL/GenBank/DDBJ databases">
        <title>Roseomonas CN29.</title>
        <authorList>
            <person name="Cheng Y."/>
            <person name="He X."/>
        </authorList>
    </citation>
    <scope>NUCLEOTIDE SEQUENCE [LARGE SCALE GENOMIC DNA]</scope>
    <source>
        <strain evidence="3 4">CN29</strain>
    </source>
</reference>
<feature type="region of interest" description="Disordered" evidence="1">
    <location>
        <begin position="103"/>
        <end position="122"/>
    </location>
</feature>
<keyword evidence="2" id="KW-0472">Membrane</keyword>
<feature type="transmembrane region" description="Helical" evidence="2">
    <location>
        <begin position="49"/>
        <end position="70"/>
    </location>
</feature>
<accession>A0ABT1X270</accession>
<sequence length="122" mass="13137">MRASHPEGPGGFTPDPGRLYEVGRDGRPYTRDPLPSGALELLEARARRWWVGAVLINAVAAGVAAAAAMLAPRAVAAVLGFLPILAAPLLLVAPILRRRGLRTRRRVHRSRPEEFPPPPDQG</sequence>
<dbReference type="Proteomes" id="UP001524642">
    <property type="component" value="Unassembled WGS sequence"/>
</dbReference>
<proteinExistence type="predicted"/>
<name>A0ABT1X270_9PROT</name>
<feature type="transmembrane region" description="Helical" evidence="2">
    <location>
        <begin position="76"/>
        <end position="96"/>
    </location>
</feature>
<comment type="caution">
    <text evidence="3">The sequence shown here is derived from an EMBL/GenBank/DDBJ whole genome shotgun (WGS) entry which is preliminary data.</text>
</comment>
<keyword evidence="4" id="KW-1185">Reference proteome</keyword>
<keyword evidence="2" id="KW-0812">Transmembrane</keyword>
<evidence type="ECO:0000256" key="1">
    <source>
        <dbReference type="SAM" id="MobiDB-lite"/>
    </source>
</evidence>
<evidence type="ECO:0000256" key="2">
    <source>
        <dbReference type="SAM" id="Phobius"/>
    </source>
</evidence>